<sequence length="87" mass="10141">MAWLVEMNSLMEKNPQAAYDSLCNHRQDMSQCGEKVEMRYRMLEAKVLNKLFKPMPSDSLFQEVVDYYDSKGAPNEKMEAHYLLGCI</sequence>
<dbReference type="Proteomes" id="UP000297872">
    <property type="component" value="Unassembled WGS sequence"/>
</dbReference>
<protein>
    <submittedName>
        <fullName evidence="1">Uncharacterized protein</fullName>
    </submittedName>
</protein>
<evidence type="ECO:0000313" key="2">
    <source>
        <dbReference type="Proteomes" id="UP000297872"/>
    </source>
</evidence>
<accession>A0A4Y8USK9</accession>
<organism evidence="1 2">
    <name type="scientific">Segatella hominis</name>
    <dbReference type="NCBI Taxonomy" id="2518605"/>
    <lineage>
        <taxon>Bacteria</taxon>
        <taxon>Pseudomonadati</taxon>
        <taxon>Bacteroidota</taxon>
        <taxon>Bacteroidia</taxon>
        <taxon>Bacteroidales</taxon>
        <taxon>Prevotellaceae</taxon>
        <taxon>Segatella</taxon>
    </lineage>
</organism>
<dbReference type="AlphaFoldDB" id="A0A4Y8USK9"/>
<keyword evidence="2" id="KW-1185">Reference proteome</keyword>
<dbReference type="OrthoDB" id="1082938at2"/>
<name>A0A4Y8USK9_9BACT</name>
<dbReference type="EMBL" id="SGVY01000067">
    <property type="protein sequence ID" value="TFH71735.1"/>
    <property type="molecule type" value="Genomic_DNA"/>
</dbReference>
<reference evidence="1 2" key="1">
    <citation type="submission" date="2019-02" db="EMBL/GenBank/DDBJ databases">
        <title>Draft Genome Sequence of the Prevotella sp. BCRC 81118, Isolated from Human Feces.</title>
        <authorList>
            <person name="Huang C.-H."/>
        </authorList>
    </citation>
    <scope>NUCLEOTIDE SEQUENCE [LARGE SCALE GENOMIC DNA]</scope>
    <source>
        <strain evidence="1 2">BCRC 81118</strain>
    </source>
</reference>
<dbReference type="RefSeq" id="WP_118118729.1">
    <property type="nucleotide sequence ID" value="NZ_JAXVQK010000076.1"/>
</dbReference>
<evidence type="ECO:0000313" key="1">
    <source>
        <dbReference type="EMBL" id="TFH71735.1"/>
    </source>
</evidence>
<gene>
    <name evidence="1" type="ORF">EXN75_15595</name>
</gene>
<proteinExistence type="predicted"/>
<dbReference type="GeneID" id="302996686"/>
<comment type="caution">
    <text evidence="1">The sequence shown here is derived from an EMBL/GenBank/DDBJ whole genome shotgun (WGS) entry which is preliminary data.</text>
</comment>